<dbReference type="EMBL" id="JACOQK010000001">
    <property type="protein sequence ID" value="MBC5787453.1"/>
    <property type="molecule type" value="Genomic_DNA"/>
</dbReference>
<keyword evidence="2" id="KW-1133">Transmembrane helix</keyword>
<sequence>MSKQKDQNQDVKQAPVEQPVPQETETLDKAESSKKEMPKAVLTAPVEEEQQYHNGPNKFVLAMKKFWNGLRHMDKNVVFGGIIGIFAVIGVIVTGIKLVDVIGDVATNQKEIAKFEQFLTPVVMLDPAPVDDMNKLGDSTIVSAALWDIILNADQSEYASDDFSIYIPAVDVESHVKKLFGNDITYQNVAVTDNEYIFEYSPDTKMYMVPKEIQFQNYSPKVEKITKSEGMYLIKVGYIAQNNAWGSNLKGNHTEEPFKYVEYQLKSDEKNQFYIVGMEQVKENTSSTETTSSTDASNSSSQGQSEETENTQTDETSSNQTNIYTEDDTMESSSSQIEIQPEG</sequence>
<keyword evidence="2" id="KW-0812">Transmembrane</keyword>
<evidence type="ECO:0008006" key="5">
    <source>
        <dbReference type="Google" id="ProtNLM"/>
    </source>
</evidence>
<feature type="compositionally biased region" description="Low complexity" evidence="1">
    <location>
        <begin position="331"/>
        <end position="343"/>
    </location>
</feature>
<comment type="caution">
    <text evidence="3">The sequence shown here is derived from an EMBL/GenBank/DDBJ whole genome shotgun (WGS) entry which is preliminary data.</text>
</comment>
<protein>
    <recommendedName>
        <fullName evidence="5">Ice-structuring protein</fullName>
    </recommendedName>
</protein>
<feature type="compositionally biased region" description="Polar residues" evidence="1">
    <location>
        <begin position="314"/>
        <end position="324"/>
    </location>
</feature>
<organism evidence="3 4">
    <name type="scientific">Clostridium facile</name>
    <dbReference type="NCBI Taxonomy" id="2763035"/>
    <lineage>
        <taxon>Bacteria</taxon>
        <taxon>Bacillati</taxon>
        <taxon>Bacillota</taxon>
        <taxon>Clostridia</taxon>
        <taxon>Eubacteriales</taxon>
        <taxon>Clostridiaceae</taxon>
        <taxon>Clostridium</taxon>
    </lineage>
</organism>
<evidence type="ECO:0000313" key="4">
    <source>
        <dbReference type="Proteomes" id="UP000649151"/>
    </source>
</evidence>
<keyword evidence="2" id="KW-0472">Membrane</keyword>
<dbReference type="Proteomes" id="UP000649151">
    <property type="component" value="Unassembled WGS sequence"/>
</dbReference>
<feature type="region of interest" description="Disordered" evidence="1">
    <location>
        <begin position="284"/>
        <end position="343"/>
    </location>
</feature>
<feature type="compositionally biased region" description="Low complexity" evidence="1">
    <location>
        <begin position="284"/>
        <end position="313"/>
    </location>
</feature>
<keyword evidence="4" id="KW-1185">Reference proteome</keyword>
<feature type="transmembrane region" description="Helical" evidence="2">
    <location>
        <begin position="77"/>
        <end position="99"/>
    </location>
</feature>
<evidence type="ECO:0000256" key="2">
    <source>
        <dbReference type="SAM" id="Phobius"/>
    </source>
</evidence>
<name>A0ABR7IQR3_9CLOT</name>
<feature type="region of interest" description="Disordered" evidence="1">
    <location>
        <begin position="1"/>
        <end position="48"/>
    </location>
</feature>
<accession>A0ABR7IQR3</accession>
<feature type="compositionally biased region" description="Basic and acidic residues" evidence="1">
    <location>
        <begin position="26"/>
        <end position="38"/>
    </location>
</feature>
<proteinExistence type="predicted"/>
<reference evidence="3 4" key="1">
    <citation type="submission" date="2020-08" db="EMBL/GenBank/DDBJ databases">
        <title>Genome public.</title>
        <authorList>
            <person name="Liu C."/>
            <person name="Sun Q."/>
        </authorList>
    </citation>
    <scope>NUCLEOTIDE SEQUENCE [LARGE SCALE GENOMIC DNA]</scope>
    <source>
        <strain evidence="3 4">NSJ-27</strain>
    </source>
</reference>
<evidence type="ECO:0000256" key="1">
    <source>
        <dbReference type="SAM" id="MobiDB-lite"/>
    </source>
</evidence>
<evidence type="ECO:0000313" key="3">
    <source>
        <dbReference type="EMBL" id="MBC5787453.1"/>
    </source>
</evidence>
<dbReference type="RefSeq" id="WP_186996394.1">
    <property type="nucleotide sequence ID" value="NZ_JACOQK010000001.1"/>
</dbReference>
<gene>
    <name evidence="3" type="ORF">H8Z77_05360</name>
</gene>